<reference evidence="2" key="1">
    <citation type="journal article" date="2019" name="Int. J. Syst. Evol. Microbiol.">
        <title>The Global Catalogue of Microorganisms (GCM) 10K type strain sequencing project: providing services to taxonomists for standard genome sequencing and annotation.</title>
        <authorList>
            <consortium name="The Broad Institute Genomics Platform"/>
            <consortium name="The Broad Institute Genome Sequencing Center for Infectious Disease"/>
            <person name="Wu L."/>
            <person name="Ma J."/>
        </authorList>
    </citation>
    <scope>NUCLEOTIDE SEQUENCE [LARGE SCALE GENOMIC DNA]</scope>
    <source>
        <strain evidence="2">JCM 5067</strain>
    </source>
</reference>
<protein>
    <recommendedName>
        <fullName evidence="3">Major capsid protein</fullName>
    </recommendedName>
</protein>
<dbReference type="Proteomes" id="UP001500668">
    <property type="component" value="Unassembled WGS sequence"/>
</dbReference>
<name>A0ABP3PZ34_9ACTN</name>
<dbReference type="Pfam" id="PF25209">
    <property type="entry name" value="Phage_capsid_4"/>
    <property type="match status" value="1"/>
</dbReference>
<accession>A0ABP3PZ34</accession>
<evidence type="ECO:0000313" key="1">
    <source>
        <dbReference type="EMBL" id="GAA0579291.1"/>
    </source>
</evidence>
<evidence type="ECO:0008006" key="3">
    <source>
        <dbReference type="Google" id="ProtNLM"/>
    </source>
</evidence>
<evidence type="ECO:0000313" key="2">
    <source>
        <dbReference type="Proteomes" id="UP001500668"/>
    </source>
</evidence>
<gene>
    <name evidence="1" type="ORF">GCM10010394_04800</name>
</gene>
<proteinExistence type="predicted"/>
<dbReference type="SUPFAM" id="SSF56563">
    <property type="entry name" value="Major capsid protein gp5"/>
    <property type="match status" value="1"/>
</dbReference>
<organism evidence="1 2">
    <name type="scientific">Streptomyces crystallinus</name>
    <dbReference type="NCBI Taxonomy" id="68191"/>
    <lineage>
        <taxon>Bacteria</taxon>
        <taxon>Bacillati</taxon>
        <taxon>Actinomycetota</taxon>
        <taxon>Actinomycetes</taxon>
        <taxon>Kitasatosporales</taxon>
        <taxon>Streptomycetaceae</taxon>
        <taxon>Streptomyces</taxon>
    </lineage>
</organism>
<sequence length="335" mass="36911">MATGFYKDAGQRLNAGVQGTFSPEIWTAQLLEDLEQHSILSSPLIVNSTYEGEFKRGGDTIRIPHFLDTVEDKGVVKSYGEIGEADHAELDYIRMTVQKGSSFHIEIDSLDQLFTQPGIDKMTNLVRQRGKQAAKSLDKLVADTIVHAMNGKDYNSAESGITDETKMLDLHSKVEMITRTAKDSAYDMVLEAIMQLDYIEAPEDRYLIISPSLRKELLKDPQFINASFYGGQPVIPTGHIGQILGVPVYVSNQLGTVKTPSKPLVKPAIDNLRNVDMLLGATNCVSVVIPHVEMAAYKPEKKFTDAIKSRVHFDAKIVRPEQLIAVGPKPAGPSS</sequence>
<dbReference type="RefSeq" id="WP_344069334.1">
    <property type="nucleotide sequence ID" value="NZ_BAAACA010000004.1"/>
</dbReference>
<dbReference type="EMBL" id="BAAACA010000004">
    <property type="protein sequence ID" value="GAA0579291.1"/>
    <property type="molecule type" value="Genomic_DNA"/>
</dbReference>
<keyword evidence="2" id="KW-1185">Reference proteome</keyword>
<comment type="caution">
    <text evidence="1">The sequence shown here is derived from an EMBL/GenBank/DDBJ whole genome shotgun (WGS) entry which is preliminary data.</text>
</comment>